<dbReference type="PANTHER" id="PTHR11064:SF9">
    <property type="entry name" value="NUCLEAR TRANSCRIPTION FACTOR Y SUBUNIT BETA"/>
    <property type="match status" value="1"/>
</dbReference>
<keyword evidence="4" id="KW-0804">Transcription</keyword>
<evidence type="ECO:0000256" key="2">
    <source>
        <dbReference type="ARBA" id="ARBA00023015"/>
    </source>
</evidence>
<reference evidence="8" key="2">
    <citation type="submission" date="2015-01" db="EMBL/GenBank/DDBJ databases">
        <title>Evolutionary Origins and Diversification of the Mycorrhizal Mutualists.</title>
        <authorList>
            <consortium name="DOE Joint Genome Institute"/>
            <consortium name="Mycorrhizal Genomics Consortium"/>
            <person name="Kohler A."/>
            <person name="Kuo A."/>
            <person name="Nagy L.G."/>
            <person name="Floudas D."/>
            <person name="Copeland A."/>
            <person name="Barry K.W."/>
            <person name="Cichocki N."/>
            <person name="Veneault-Fourrey C."/>
            <person name="LaButti K."/>
            <person name="Lindquist E.A."/>
            <person name="Lipzen A."/>
            <person name="Lundell T."/>
            <person name="Morin E."/>
            <person name="Murat C."/>
            <person name="Riley R."/>
            <person name="Ohm R."/>
            <person name="Sun H."/>
            <person name="Tunlid A."/>
            <person name="Henrissat B."/>
            <person name="Grigoriev I.V."/>
            <person name="Hibbett D.S."/>
            <person name="Martin F."/>
        </authorList>
    </citation>
    <scope>NUCLEOTIDE SEQUENCE [LARGE SCALE GENOMIC DNA]</scope>
    <source>
        <strain evidence="8">MAFF 305830</strain>
    </source>
</reference>
<dbReference type="PRINTS" id="PR00615">
    <property type="entry name" value="CCAATSUBUNTA"/>
</dbReference>
<dbReference type="Gene3D" id="1.10.20.10">
    <property type="entry name" value="Histone, subunit A"/>
    <property type="match status" value="1"/>
</dbReference>
<evidence type="ECO:0000313" key="7">
    <source>
        <dbReference type="EMBL" id="KIM33067.1"/>
    </source>
</evidence>
<evidence type="ECO:0000256" key="3">
    <source>
        <dbReference type="ARBA" id="ARBA00023125"/>
    </source>
</evidence>
<dbReference type="CDD" id="cd22907">
    <property type="entry name" value="HFD_NFYB"/>
    <property type="match status" value="1"/>
</dbReference>
<dbReference type="InterPro" id="IPR009072">
    <property type="entry name" value="Histone-fold"/>
</dbReference>
<dbReference type="GO" id="GO:0016602">
    <property type="term" value="C:CCAAT-binding factor complex"/>
    <property type="evidence" value="ECO:0007669"/>
    <property type="project" value="InterPro"/>
</dbReference>
<dbReference type="HOGENOM" id="CLU_066247_12_1_1"/>
<dbReference type="AlphaFoldDB" id="A0A0C2XW22"/>
<feature type="region of interest" description="Disordered" evidence="5">
    <location>
        <begin position="1"/>
        <end position="25"/>
    </location>
</feature>
<dbReference type="GO" id="GO:0000978">
    <property type="term" value="F:RNA polymerase II cis-regulatory region sequence-specific DNA binding"/>
    <property type="evidence" value="ECO:0007669"/>
    <property type="project" value="TreeGrafter"/>
</dbReference>
<dbReference type="Pfam" id="PF00808">
    <property type="entry name" value="CBFD_NFYB_HMF"/>
    <property type="match status" value="1"/>
</dbReference>
<dbReference type="OrthoDB" id="386949at2759"/>
<dbReference type="InterPro" id="IPR027113">
    <property type="entry name" value="Transc_fact_NFYB/HAP3"/>
</dbReference>
<dbReference type="Proteomes" id="UP000054097">
    <property type="component" value="Unassembled WGS sequence"/>
</dbReference>
<evidence type="ECO:0000256" key="5">
    <source>
        <dbReference type="SAM" id="MobiDB-lite"/>
    </source>
</evidence>
<dbReference type="STRING" id="933852.A0A0C2XW22"/>
<comment type="similarity">
    <text evidence="1">Belongs to the NFYB/HAP3 subunit family.</text>
</comment>
<feature type="domain" description="Transcription factor CBF/NF-Y/archaeal histone" evidence="6">
    <location>
        <begin position="40"/>
        <end position="103"/>
    </location>
</feature>
<accession>A0A0C2XW22</accession>
<reference evidence="7 8" key="1">
    <citation type="submission" date="2014-04" db="EMBL/GenBank/DDBJ databases">
        <authorList>
            <consortium name="DOE Joint Genome Institute"/>
            <person name="Kuo A."/>
            <person name="Zuccaro A."/>
            <person name="Kohler A."/>
            <person name="Nagy L.G."/>
            <person name="Floudas D."/>
            <person name="Copeland A."/>
            <person name="Barry K.W."/>
            <person name="Cichocki N."/>
            <person name="Veneault-Fourrey C."/>
            <person name="LaButti K."/>
            <person name="Lindquist E.A."/>
            <person name="Lipzen A."/>
            <person name="Lundell T."/>
            <person name="Morin E."/>
            <person name="Murat C."/>
            <person name="Sun H."/>
            <person name="Tunlid A."/>
            <person name="Henrissat B."/>
            <person name="Grigoriev I.V."/>
            <person name="Hibbett D.S."/>
            <person name="Martin F."/>
            <person name="Nordberg H.P."/>
            <person name="Cantor M.N."/>
            <person name="Hua S.X."/>
        </authorList>
    </citation>
    <scope>NUCLEOTIDE SEQUENCE [LARGE SCALE GENOMIC DNA]</scope>
    <source>
        <strain evidence="7 8">MAFF 305830</strain>
    </source>
</reference>
<evidence type="ECO:0000256" key="4">
    <source>
        <dbReference type="ARBA" id="ARBA00023163"/>
    </source>
</evidence>
<gene>
    <name evidence="7" type="ORF">M408DRAFT_62350</name>
</gene>
<dbReference type="SUPFAM" id="SSF47113">
    <property type="entry name" value="Histone-fold"/>
    <property type="match status" value="1"/>
</dbReference>
<sequence length="127" mass="14121">MTSNAPLAPVDGSAGEPEIQSPQQITEQEIGEFREQDRVLPIANIARIMKNSVPMTSKISKEAKEAVQECLSEFISFITSEAAEKCHDEKRKTIGGEDVLYAMMLLGLEQYVEPLKIHLAKMRTVSE</sequence>
<dbReference type="GO" id="GO:0046982">
    <property type="term" value="F:protein heterodimerization activity"/>
    <property type="evidence" value="ECO:0007669"/>
    <property type="project" value="InterPro"/>
</dbReference>
<dbReference type="InterPro" id="IPR003958">
    <property type="entry name" value="CBFA_NFYB_domain"/>
</dbReference>
<proteinExistence type="inferred from homology"/>
<evidence type="ECO:0000256" key="1">
    <source>
        <dbReference type="ARBA" id="ARBA00009053"/>
    </source>
</evidence>
<protein>
    <recommendedName>
        <fullName evidence="6">Transcription factor CBF/NF-Y/archaeal histone domain-containing protein</fullName>
    </recommendedName>
</protein>
<dbReference type="GO" id="GO:0001228">
    <property type="term" value="F:DNA-binding transcription activator activity, RNA polymerase II-specific"/>
    <property type="evidence" value="ECO:0007669"/>
    <property type="project" value="InterPro"/>
</dbReference>
<dbReference type="EMBL" id="KN824279">
    <property type="protein sequence ID" value="KIM33067.1"/>
    <property type="molecule type" value="Genomic_DNA"/>
</dbReference>
<organism evidence="7 8">
    <name type="scientific">Serendipita vermifera MAFF 305830</name>
    <dbReference type="NCBI Taxonomy" id="933852"/>
    <lineage>
        <taxon>Eukaryota</taxon>
        <taxon>Fungi</taxon>
        <taxon>Dikarya</taxon>
        <taxon>Basidiomycota</taxon>
        <taxon>Agaricomycotina</taxon>
        <taxon>Agaricomycetes</taxon>
        <taxon>Sebacinales</taxon>
        <taxon>Serendipitaceae</taxon>
        <taxon>Serendipita</taxon>
    </lineage>
</organism>
<keyword evidence="2" id="KW-0805">Transcription regulation</keyword>
<evidence type="ECO:0000259" key="6">
    <source>
        <dbReference type="Pfam" id="PF00808"/>
    </source>
</evidence>
<evidence type="ECO:0000313" key="8">
    <source>
        <dbReference type="Proteomes" id="UP000054097"/>
    </source>
</evidence>
<keyword evidence="3" id="KW-0238">DNA-binding</keyword>
<keyword evidence="8" id="KW-1185">Reference proteome</keyword>
<dbReference type="PANTHER" id="PTHR11064">
    <property type="entry name" value="CCAAT-BINDING TRANSCRIPTION FACTOR-RELATED"/>
    <property type="match status" value="1"/>
</dbReference>
<name>A0A0C2XW22_SERVB</name>